<evidence type="ECO:0000313" key="2">
    <source>
        <dbReference type="EMBL" id="SDG94948.1"/>
    </source>
</evidence>
<dbReference type="GeneID" id="97142525"/>
<keyword evidence="4" id="KW-1185">Reference proteome</keyword>
<dbReference type="EMBL" id="CP080764">
    <property type="protein sequence ID" value="QYY42008.1"/>
    <property type="molecule type" value="Genomic_DNA"/>
</dbReference>
<name>A0A1G7YEH3_ANETH</name>
<reference evidence="2 3" key="1">
    <citation type="submission" date="2016-10" db="EMBL/GenBank/DDBJ databases">
        <authorList>
            <person name="de Groot N.N."/>
        </authorList>
    </citation>
    <scope>NUCLEOTIDE SEQUENCE [LARGE SCALE GENOMIC DNA]</scope>
    <source>
        <strain evidence="2 3">L 420-91</strain>
    </source>
</reference>
<dbReference type="EMBL" id="FNDE01000006">
    <property type="protein sequence ID" value="SDG94948.1"/>
    <property type="molecule type" value="Genomic_DNA"/>
</dbReference>
<protein>
    <submittedName>
        <fullName evidence="1">YhfH family protein</fullName>
    </submittedName>
    <submittedName>
        <fullName evidence="2">YhfH-like protein</fullName>
    </submittedName>
</protein>
<reference evidence="1 4" key="2">
    <citation type="submission" date="2021-08" db="EMBL/GenBank/DDBJ databases">
        <title>Complete genome sequence of the strain Aneurinibacillus thermoaerophilus CCM 8960.</title>
        <authorList>
            <person name="Musilova J."/>
            <person name="Kourilova X."/>
            <person name="Pernicova I."/>
            <person name="Bezdicek M."/>
            <person name="Lengerova M."/>
            <person name="Obruca S."/>
            <person name="Sedlar K."/>
        </authorList>
    </citation>
    <scope>NUCLEOTIDE SEQUENCE [LARGE SCALE GENOMIC DNA]</scope>
    <source>
        <strain evidence="1 4">CCM 8960</strain>
    </source>
</reference>
<organism evidence="2 3">
    <name type="scientific">Aneurinibacillus thermoaerophilus</name>
    <dbReference type="NCBI Taxonomy" id="143495"/>
    <lineage>
        <taxon>Bacteria</taxon>
        <taxon>Bacillati</taxon>
        <taxon>Bacillota</taxon>
        <taxon>Bacilli</taxon>
        <taxon>Bacillales</taxon>
        <taxon>Paenibacillaceae</taxon>
        <taxon>Aneurinibacillus group</taxon>
        <taxon>Aneurinibacillus</taxon>
    </lineage>
</organism>
<dbReference type="RefSeq" id="WP_082705893.1">
    <property type="nucleotide sequence ID" value="NZ_CP080764.1"/>
</dbReference>
<dbReference type="Proteomes" id="UP000826616">
    <property type="component" value="Chromosome"/>
</dbReference>
<evidence type="ECO:0000313" key="1">
    <source>
        <dbReference type="EMBL" id="QYY42008.1"/>
    </source>
</evidence>
<accession>A0A1G7YEH3</accession>
<sequence length="41" mass="5010">MESEFHKNLPKKECIECGCEIREQYESYLHLCERCINNMEE</sequence>
<dbReference type="Proteomes" id="UP000198956">
    <property type="component" value="Unassembled WGS sequence"/>
</dbReference>
<dbReference type="OrthoDB" id="1122256at2"/>
<gene>
    <name evidence="1" type="ORF">K3F53_14185</name>
    <name evidence="2" type="ORF">SAMN04489735_1006105</name>
</gene>
<dbReference type="InterPro" id="IPR025432">
    <property type="entry name" value="YhfH-like"/>
</dbReference>
<evidence type="ECO:0000313" key="3">
    <source>
        <dbReference type="Proteomes" id="UP000198956"/>
    </source>
</evidence>
<proteinExistence type="predicted"/>
<dbReference type="Pfam" id="PF14149">
    <property type="entry name" value="YhfH"/>
    <property type="match status" value="1"/>
</dbReference>
<evidence type="ECO:0000313" key="4">
    <source>
        <dbReference type="Proteomes" id="UP000826616"/>
    </source>
</evidence>
<dbReference type="AlphaFoldDB" id="A0A1G7YEH3"/>